<dbReference type="EMBL" id="JBHTAA010000005">
    <property type="protein sequence ID" value="MFC7203442.1"/>
    <property type="molecule type" value="Genomic_DNA"/>
</dbReference>
<accession>A0ABD5ZEM8</accession>
<evidence type="ECO:0000256" key="1">
    <source>
        <dbReference type="SAM" id="Phobius"/>
    </source>
</evidence>
<keyword evidence="1" id="KW-0812">Transmembrane</keyword>
<gene>
    <name evidence="3" type="ORF">ACFQJC_07955</name>
</gene>
<name>A0ABD5ZEM8_9EURY</name>
<dbReference type="RefSeq" id="WP_390222784.1">
    <property type="nucleotide sequence ID" value="NZ_JBHTAA010000005.1"/>
</dbReference>
<dbReference type="PROSITE" id="PS00028">
    <property type="entry name" value="ZINC_FINGER_C2H2_1"/>
    <property type="match status" value="1"/>
</dbReference>
<evidence type="ECO:0000313" key="4">
    <source>
        <dbReference type="Proteomes" id="UP001596481"/>
    </source>
</evidence>
<comment type="caution">
    <text evidence="3">The sequence shown here is derived from an EMBL/GenBank/DDBJ whole genome shotgun (WGS) entry which is preliminary data.</text>
</comment>
<dbReference type="InterPro" id="IPR013087">
    <property type="entry name" value="Znf_C2H2_type"/>
</dbReference>
<keyword evidence="1" id="KW-1133">Transmembrane helix</keyword>
<feature type="domain" description="C2H2-type" evidence="2">
    <location>
        <begin position="35"/>
        <end position="56"/>
    </location>
</feature>
<organism evidence="3 4">
    <name type="scientific">Haloferax namakaokahaiae</name>
    <dbReference type="NCBI Taxonomy" id="1748331"/>
    <lineage>
        <taxon>Archaea</taxon>
        <taxon>Methanobacteriati</taxon>
        <taxon>Methanobacteriota</taxon>
        <taxon>Stenosarchaea group</taxon>
        <taxon>Halobacteria</taxon>
        <taxon>Halobacteriales</taxon>
        <taxon>Haloferacaceae</taxon>
        <taxon>Haloferax</taxon>
    </lineage>
</organism>
<evidence type="ECO:0000259" key="2">
    <source>
        <dbReference type="PROSITE" id="PS00028"/>
    </source>
</evidence>
<dbReference type="Proteomes" id="UP001596481">
    <property type="component" value="Unassembled WGS sequence"/>
</dbReference>
<proteinExistence type="predicted"/>
<protein>
    <recommendedName>
        <fullName evidence="2">C2H2-type domain-containing protein</fullName>
    </recommendedName>
</protein>
<reference evidence="3 4" key="1">
    <citation type="journal article" date="2019" name="Int. J. Syst. Evol. Microbiol.">
        <title>The Global Catalogue of Microorganisms (GCM) 10K type strain sequencing project: providing services to taxonomists for standard genome sequencing and annotation.</title>
        <authorList>
            <consortium name="The Broad Institute Genomics Platform"/>
            <consortium name="The Broad Institute Genome Sequencing Center for Infectious Disease"/>
            <person name="Wu L."/>
            <person name="Ma J."/>
        </authorList>
    </citation>
    <scope>NUCLEOTIDE SEQUENCE [LARGE SCALE GENOMIC DNA]</scope>
    <source>
        <strain evidence="3 4">DSM 29988</strain>
    </source>
</reference>
<evidence type="ECO:0000313" key="3">
    <source>
        <dbReference type="EMBL" id="MFC7203442.1"/>
    </source>
</evidence>
<dbReference type="AlphaFoldDB" id="A0ABD5ZEM8"/>
<feature type="transmembrane region" description="Helical" evidence="1">
    <location>
        <begin position="84"/>
        <end position="103"/>
    </location>
</feature>
<dbReference type="Pfam" id="PF24166">
    <property type="entry name" value="DUF7410"/>
    <property type="match status" value="1"/>
</dbReference>
<keyword evidence="4" id="KW-1185">Reference proteome</keyword>
<sequence>MTERIETHGGEEQRVEHRLVPETTVPADATDVAQCPYCGQPFTTARLRDLHVGEEHDPTEAERAAYDEAFEAESEDLFVYHLKVAGALSALYAALFLLGIVGFSM</sequence>
<dbReference type="InterPro" id="IPR055833">
    <property type="entry name" value="DUF7410"/>
</dbReference>
<keyword evidence="1" id="KW-0472">Membrane</keyword>